<keyword evidence="1" id="KW-1133">Transmembrane helix</keyword>
<proteinExistence type="predicted"/>
<feature type="transmembrane region" description="Helical" evidence="1">
    <location>
        <begin position="326"/>
        <end position="346"/>
    </location>
</feature>
<feature type="transmembrane region" description="Helical" evidence="1">
    <location>
        <begin position="171"/>
        <end position="188"/>
    </location>
</feature>
<accession>A0ABT2IFQ9</accession>
<feature type="transmembrane region" description="Helical" evidence="1">
    <location>
        <begin position="42"/>
        <end position="65"/>
    </location>
</feature>
<evidence type="ECO:0000259" key="2">
    <source>
        <dbReference type="Pfam" id="PF14351"/>
    </source>
</evidence>
<comment type="caution">
    <text evidence="3">The sequence shown here is derived from an EMBL/GenBank/DDBJ whole genome shotgun (WGS) entry which is preliminary data.</text>
</comment>
<sequence>MRNREEIKEMLDYFRTPENKELKFDEDAIFAAYAKRDDHQSLAVKILSVFGGILASLAFLGFLFITGLYDSTSGLLISGMLLIIGGMFINTMYNTIIFDTVSVSSYTIGLVLLALGLFKMEMTENTVSLICILIAAVSLVIVRSYIIAFISVLIISGGIITLIASNHNFDLIHLYTSLLAITVTAVFLKEAKIISLHPAFSKLYDPVRIGLIFSFLAGLIFLGNDFIEVSGDYLWISSVVIILAILYVLSRLFEVLNISQTTQKAGIYIVTVALLLPTILSPAISGAILIILLSFLVNYKTSLAIGIMAFIYFVSRYYYDLHFTLLTKSILLFSSGILFLGLYLLTRKKLTSNEKV</sequence>
<reference evidence="3" key="1">
    <citation type="submission" date="2022-08" db="EMBL/GenBank/DDBJ databases">
        <title>Chryseobacterium antibioticum,isolated from the rhizosphere soil of Pyrola in Tibet.</title>
        <authorList>
            <person name="Kan Y."/>
        </authorList>
    </citation>
    <scope>NUCLEOTIDE SEQUENCE</scope>
    <source>
        <strain evidence="3">Pc2-12</strain>
    </source>
</reference>
<keyword evidence="4" id="KW-1185">Reference proteome</keyword>
<evidence type="ECO:0000256" key="1">
    <source>
        <dbReference type="SAM" id="Phobius"/>
    </source>
</evidence>
<keyword evidence="1" id="KW-0472">Membrane</keyword>
<feature type="transmembrane region" description="Helical" evidence="1">
    <location>
        <begin position="233"/>
        <end position="253"/>
    </location>
</feature>
<feature type="domain" description="DUF4401" evidence="2">
    <location>
        <begin position="42"/>
        <end position="346"/>
    </location>
</feature>
<feature type="transmembrane region" description="Helical" evidence="1">
    <location>
        <begin position="126"/>
        <end position="142"/>
    </location>
</feature>
<dbReference type="EMBL" id="JANZQH010000003">
    <property type="protein sequence ID" value="MCT2407485.1"/>
    <property type="molecule type" value="Genomic_DNA"/>
</dbReference>
<evidence type="ECO:0000313" key="3">
    <source>
        <dbReference type="EMBL" id="MCT2407485.1"/>
    </source>
</evidence>
<feature type="transmembrane region" description="Helical" evidence="1">
    <location>
        <begin position="265"/>
        <end position="296"/>
    </location>
</feature>
<protein>
    <submittedName>
        <fullName evidence="3">DUF4401 domain-containing protein</fullName>
    </submittedName>
</protein>
<keyword evidence="1" id="KW-0812">Transmembrane</keyword>
<organism evidence="3 4">
    <name type="scientific">Chryseobacterium pyrolae</name>
    <dbReference type="NCBI Taxonomy" id="2987481"/>
    <lineage>
        <taxon>Bacteria</taxon>
        <taxon>Pseudomonadati</taxon>
        <taxon>Bacteroidota</taxon>
        <taxon>Flavobacteriia</taxon>
        <taxon>Flavobacteriales</taxon>
        <taxon>Weeksellaceae</taxon>
        <taxon>Chryseobacterium group</taxon>
        <taxon>Chryseobacterium</taxon>
    </lineage>
</organism>
<dbReference type="Proteomes" id="UP001142057">
    <property type="component" value="Unassembled WGS sequence"/>
</dbReference>
<dbReference type="RefSeq" id="WP_259828622.1">
    <property type="nucleotide sequence ID" value="NZ_JANZQH010000003.1"/>
</dbReference>
<feature type="transmembrane region" description="Helical" evidence="1">
    <location>
        <begin position="302"/>
        <end position="319"/>
    </location>
</feature>
<feature type="transmembrane region" description="Helical" evidence="1">
    <location>
        <begin position="96"/>
        <end position="120"/>
    </location>
</feature>
<feature type="transmembrane region" description="Helical" evidence="1">
    <location>
        <begin position="147"/>
        <end position="165"/>
    </location>
</feature>
<name>A0ABT2IFQ9_9FLAO</name>
<evidence type="ECO:0000313" key="4">
    <source>
        <dbReference type="Proteomes" id="UP001142057"/>
    </source>
</evidence>
<feature type="transmembrane region" description="Helical" evidence="1">
    <location>
        <begin position="209"/>
        <end position="227"/>
    </location>
</feature>
<gene>
    <name evidence="3" type="ORF">NZD88_08040</name>
</gene>
<dbReference type="Pfam" id="PF14351">
    <property type="entry name" value="DUF4401"/>
    <property type="match status" value="1"/>
</dbReference>
<dbReference type="InterPro" id="IPR025513">
    <property type="entry name" value="DUF4401"/>
</dbReference>